<comment type="caution">
    <text evidence="1">The sequence shown here is derived from an EMBL/GenBank/DDBJ whole genome shotgun (WGS) entry which is preliminary data.</text>
</comment>
<dbReference type="AlphaFoldDB" id="A0A397IUQ7"/>
<evidence type="ECO:0000313" key="2">
    <source>
        <dbReference type="Proteomes" id="UP000266861"/>
    </source>
</evidence>
<dbReference type="Proteomes" id="UP000266861">
    <property type="component" value="Unassembled WGS sequence"/>
</dbReference>
<proteinExistence type="predicted"/>
<accession>A0A397IUQ7</accession>
<organism evidence="1 2">
    <name type="scientific">Diversispora epigaea</name>
    <dbReference type="NCBI Taxonomy" id="1348612"/>
    <lineage>
        <taxon>Eukaryota</taxon>
        <taxon>Fungi</taxon>
        <taxon>Fungi incertae sedis</taxon>
        <taxon>Mucoromycota</taxon>
        <taxon>Glomeromycotina</taxon>
        <taxon>Glomeromycetes</taxon>
        <taxon>Diversisporales</taxon>
        <taxon>Diversisporaceae</taxon>
        <taxon>Diversispora</taxon>
    </lineage>
</organism>
<evidence type="ECO:0000313" key="1">
    <source>
        <dbReference type="EMBL" id="RHZ78078.1"/>
    </source>
</evidence>
<keyword evidence="2" id="KW-1185">Reference proteome</keyword>
<gene>
    <name evidence="1" type="ORF">Glove_168g281</name>
</gene>
<dbReference type="EMBL" id="PQFF01000158">
    <property type="protein sequence ID" value="RHZ78078.1"/>
    <property type="molecule type" value="Genomic_DNA"/>
</dbReference>
<sequence length="74" mass="9196">MEKERQDMNKREDKDVGKAWKTNSRIKIRTIICSLDKEWMNYNRTIIGENDRIEQNYDEIYNRIMIGENDWRKR</sequence>
<name>A0A397IUQ7_9GLOM</name>
<protein>
    <submittedName>
        <fullName evidence="1">Uncharacterized protein</fullName>
    </submittedName>
</protein>
<reference evidence="1 2" key="1">
    <citation type="submission" date="2018-08" db="EMBL/GenBank/DDBJ databases">
        <title>Genome and evolution of the arbuscular mycorrhizal fungus Diversispora epigaea (formerly Glomus versiforme) and its bacterial endosymbionts.</title>
        <authorList>
            <person name="Sun X."/>
            <person name="Fei Z."/>
            <person name="Harrison M."/>
        </authorList>
    </citation>
    <scope>NUCLEOTIDE SEQUENCE [LARGE SCALE GENOMIC DNA]</scope>
    <source>
        <strain evidence="1 2">IT104</strain>
    </source>
</reference>